<reference evidence="1" key="1">
    <citation type="submission" date="2023-10" db="EMBL/GenBank/DDBJ databases">
        <authorList>
            <person name="Chen Y."/>
            <person name="Shah S."/>
            <person name="Dougan E. K."/>
            <person name="Thang M."/>
            <person name="Chan C."/>
        </authorList>
    </citation>
    <scope>NUCLEOTIDE SEQUENCE [LARGE SCALE GENOMIC DNA]</scope>
</reference>
<comment type="caution">
    <text evidence="1">The sequence shown here is derived from an EMBL/GenBank/DDBJ whole genome shotgun (WGS) entry which is preliminary data.</text>
</comment>
<organism evidence="1 2">
    <name type="scientific">Prorocentrum cordatum</name>
    <dbReference type="NCBI Taxonomy" id="2364126"/>
    <lineage>
        <taxon>Eukaryota</taxon>
        <taxon>Sar</taxon>
        <taxon>Alveolata</taxon>
        <taxon>Dinophyceae</taxon>
        <taxon>Prorocentrales</taxon>
        <taxon>Prorocentraceae</taxon>
        <taxon>Prorocentrum</taxon>
    </lineage>
</organism>
<accession>A0ABN9WZX7</accession>
<evidence type="ECO:0008006" key="3">
    <source>
        <dbReference type="Google" id="ProtNLM"/>
    </source>
</evidence>
<protein>
    <recommendedName>
        <fullName evidence="3">EF-hand domain-containing protein</fullName>
    </recommendedName>
</protein>
<evidence type="ECO:0000313" key="1">
    <source>
        <dbReference type="EMBL" id="CAK0892428.1"/>
    </source>
</evidence>
<evidence type="ECO:0000313" key="2">
    <source>
        <dbReference type="Proteomes" id="UP001189429"/>
    </source>
</evidence>
<dbReference type="InterPro" id="IPR036396">
    <property type="entry name" value="Cyt_P450_sf"/>
</dbReference>
<dbReference type="EMBL" id="CAUYUJ010019615">
    <property type="protein sequence ID" value="CAK0892428.1"/>
    <property type="molecule type" value="Genomic_DNA"/>
</dbReference>
<proteinExistence type="predicted"/>
<sequence>MARWSRCPAYADHVAHERGGRGPFAGGTVYQTHEECDRLLRGHCAEWESGEVVRKNELGFLVLDDGIFPAPHWSLSLAHPVDVHRVQRRFARELIGRIPGRGTLLQEVSRFMHGRTSIEFPRDVDVWWSRMLWTYVAGHDVDEAFAHGFIKMRDSWLLGSAGHVGQISVLDLKFTNDGVLRGQVKYRDMIAQKLPFEVQEEHRALVAQGILEMFCFAGGLSVPSTIRSAVACIYTGIMTEAITLHNVEAFVYEVTRLFPAVQGFPWHKDGHRHIAHLAAALRDPKAWGPDSDKFTLKDLNTYREKHIGFAKSARSATDDNNSRFCPGAQQALDACQAFVLVLSSPSSCHKLVAEPAWRSAERIQPATKPDYFKSFALERDGVNLRENLSLYQSFVDGSQTGEQAFADCTPEDFESFIKTVDSDGDGVPDALSAMDEFTKFFYRASTLAWEDNYHITEVEVPRRPAAPLTSHNSVVLPVGGVRMPTEDEQWSGTPVWKILAQRAFRVLASRSSDSMSEQLLVRDDESRRRAVCLARLAFAREREGSHLPPAKDVWREFSSDPAQGLLALYGWGQLDLQRNKEPAREGLGEFVVDPLSRLFGSILGLAILRHTCAGHRAVRTPRGLRILRPRRLGRAAHHGDPLVSRWLRREARGLRMGAREVRVEIVPRGTVADFGREGDRS</sequence>
<dbReference type="SUPFAM" id="SSF48264">
    <property type="entry name" value="Cytochrome P450"/>
    <property type="match status" value="1"/>
</dbReference>
<keyword evidence="2" id="KW-1185">Reference proteome</keyword>
<gene>
    <name evidence="1" type="ORF">PCOR1329_LOCUS72088</name>
</gene>
<name>A0ABN9WZX7_9DINO</name>
<dbReference type="Proteomes" id="UP001189429">
    <property type="component" value="Unassembled WGS sequence"/>
</dbReference>